<accession>A0A2J6QRW1</accession>
<evidence type="ECO:0000256" key="1">
    <source>
        <dbReference type="SAM" id="Phobius"/>
    </source>
</evidence>
<dbReference type="AlphaFoldDB" id="A0A2J6QRW1"/>
<feature type="transmembrane region" description="Helical" evidence="1">
    <location>
        <begin position="266"/>
        <end position="286"/>
    </location>
</feature>
<sequence length="433" mass="48884">MKTPHPNNKFLLEFRWYEIFVVGPGPDILLATSKGCSTWHTGPLWVDKTFMLGEISFVAFINPGRPTHWTLAILGPPGSTFENATNLHTNDFLEGMLYFLTPVLERLQRAATSMLAFLDEISSEEQSNIFDPDSYKATSNFDVQTTNSQKYAWVLAMAEAYFHRLVGTREVLEHWVEAWKPPRKGDSGENDSSRPLHVFLDKWDSQVRSLLNRFQERMESSRGQRDRVFASTSEAHARSAAESEKTNRLVLDDSMKATVLSENVKLLTYVSIFFLPLSFVSSFWAVSNAQFQVPHFGGYVAGTIAGVAVPTYLIVFMLVKIWGSRKAALRENAINQKDALAPPIRPRRRWKLSGWPTEAILKSPTDSKRKSLRPQDMKDPVTPLVLIDGMAIPVEPLPDIVEKDVVLDDMDALRYTKDMEAAKETVGDWPKGS</sequence>
<gene>
    <name evidence="2" type="ORF">L207DRAFT_263669</name>
</gene>
<dbReference type="Gene3D" id="1.20.58.340">
    <property type="entry name" value="Magnesium transport protein CorA, transmembrane region"/>
    <property type="match status" value="1"/>
</dbReference>
<keyword evidence="3" id="KW-1185">Reference proteome</keyword>
<feature type="transmembrane region" description="Helical" evidence="1">
    <location>
        <begin position="298"/>
        <end position="319"/>
    </location>
</feature>
<keyword evidence="1" id="KW-1133">Transmembrane helix</keyword>
<dbReference type="OrthoDB" id="426293at2759"/>
<dbReference type="EMBL" id="KZ613979">
    <property type="protein sequence ID" value="PMD28989.1"/>
    <property type="molecule type" value="Genomic_DNA"/>
</dbReference>
<evidence type="ECO:0000313" key="2">
    <source>
        <dbReference type="EMBL" id="PMD28989.1"/>
    </source>
</evidence>
<organism evidence="2 3">
    <name type="scientific">Hyaloscypha variabilis (strain UAMH 11265 / GT02V1 / F)</name>
    <name type="common">Meliniomyces variabilis</name>
    <dbReference type="NCBI Taxonomy" id="1149755"/>
    <lineage>
        <taxon>Eukaryota</taxon>
        <taxon>Fungi</taxon>
        <taxon>Dikarya</taxon>
        <taxon>Ascomycota</taxon>
        <taxon>Pezizomycotina</taxon>
        <taxon>Leotiomycetes</taxon>
        <taxon>Helotiales</taxon>
        <taxon>Hyaloscyphaceae</taxon>
        <taxon>Hyaloscypha</taxon>
        <taxon>Hyaloscypha variabilis</taxon>
    </lineage>
</organism>
<dbReference type="Proteomes" id="UP000235786">
    <property type="component" value="Unassembled WGS sequence"/>
</dbReference>
<evidence type="ECO:0000313" key="3">
    <source>
        <dbReference type="Proteomes" id="UP000235786"/>
    </source>
</evidence>
<protein>
    <submittedName>
        <fullName evidence="2">Uncharacterized protein</fullName>
    </submittedName>
</protein>
<keyword evidence="1" id="KW-0472">Membrane</keyword>
<reference evidence="2 3" key="1">
    <citation type="submission" date="2016-04" db="EMBL/GenBank/DDBJ databases">
        <title>A degradative enzymes factory behind the ericoid mycorrhizal symbiosis.</title>
        <authorList>
            <consortium name="DOE Joint Genome Institute"/>
            <person name="Martino E."/>
            <person name="Morin E."/>
            <person name="Grelet G."/>
            <person name="Kuo A."/>
            <person name="Kohler A."/>
            <person name="Daghino S."/>
            <person name="Barry K."/>
            <person name="Choi C."/>
            <person name="Cichocki N."/>
            <person name="Clum A."/>
            <person name="Copeland A."/>
            <person name="Hainaut M."/>
            <person name="Haridas S."/>
            <person name="Labutti K."/>
            <person name="Lindquist E."/>
            <person name="Lipzen A."/>
            <person name="Khouja H.-R."/>
            <person name="Murat C."/>
            <person name="Ohm R."/>
            <person name="Olson A."/>
            <person name="Spatafora J."/>
            <person name="Veneault-Fourrey C."/>
            <person name="Henrissat B."/>
            <person name="Grigoriev I."/>
            <person name="Martin F."/>
            <person name="Perotto S."/>
        </authorList>
    </citation>
    <scope>NUCLEOTIDE SEQUENCE [LARGE SCALE GENOMIC DNA]</scope>
    <source>
        <strain evidence="2 3">F</strain>
    </source>
</reference>
<keyword evidence="1" id="KW-0812">Transmembrane</keyword>
<name>A0A2J6QRW1_HYAVF</name>
<proteinExistence type="predicted"/>
<dbReference type="STRING" id="1149755.A0A2J6QRW1"/>